<sequence>FLEIAKFRAARMLWANVVEDYGCAKGCPEKMLVSATTSEYNLTVYDSYVNMLRGTTEAMSAAIAGVDYLEVLPYDFAFRVPNEFSSRIARNVQNILKEEARFDKVVDPAAGSYYVEMITDKMAQAAWDLFRKVEAAGGYVAQFKAGFIQSEIKAVSDKRDKNFATRRDTILGTNQYPNFLEKAGDEITKEIVSRDIPTRMGQVIKAHGCHRDDAVEPLRPYRAAEAFEALRLATDRSGKEPKAFMLTFGNLAMCRARAQFSSNFFAVAGIRIIDNNRFASIEEGVKAALASGAEIVVACSSDDEYAGAVPEIARLIGDKAVVVVAGEPACKEELLAKGIQNFISVKSNVLETLRGYQEKLGIKPL</sequence>
<organism evidence="7 8">
    <name type="scientific">Candidatus Coprenecus stercoravium</name>
    <dbReference type="NCBI Taxonomy" id="2840735"/>
    <lineage>
        <taxon>Bacteria</taxon>
        <taxon>Pseudomonadati</taxon>
        <taxon>Bacteroidota</taxon>
        <taxon>Bacteroidia</taxon>
        <taxon>Bacteroidales</taxon>
        <taxon>Rikenellaceae</taxon>
        <taxon>Rikenellaceae incertae sedis</taxon>
        <taxon>Candidatus Coprenecus</taxon>
    </lineage>
</organism>
<evidence type="ECO:0000313" key="7">
    <source>
        <dbReference type="EMBL" id="HIZ86019.1"/>
    </source>
</evidence>
<reference evidence="7" key="1">
    <citation type="journal article" date="2021" name="PeerJ">
        <title>Extensive microbial diversity within the chicken gut microbiome revealed by metagenomics and culture.</title>
        <authorList>
            <person name="Gilroy R."/>
            <person name="Ravi A."/>
            <person name="Getino M."/>
            <person name="Pursley I."/>
            <person name="Horton D.L."/>
            <person name="Alikhan N.F."/>
            <person name="Baker D."/>
            <person name="Gharbi K."/>
            <person name="Hall N."/>
            <person name="Watson M."/>
            <person name="Adriaenssens E.M."/>
            <person name="Foster-Nyarko E."/>
            <person name="Jarju S."/>
            <person name="Secka A."/>
            <person name="Antonio M."/>
            <person name="Oren A."/>
            <person name="Chaudhuri R.R."/>
            <person name="La Ragione R."/>
            <person name="Hildebrand F."/>
            <person name="Pallen M.J."/>
        </authorList>
    </citation>
    <scope>NUCLEOTIDE SEQUENCE</scope>
    <source>
        <strain evidence="7">Gambia16-554</strain>
    </source>
</reference>
<dbReference type="SUPFAM" id="SSF51703">
    <property type="entry name" value="Cobalamin (vitamin B12)-dependent enzymes"/>
    <property type="match status" value="1"/>
</dbReference>
<dbReference type="InterPro" id="IPR016176">
    <property type="entry name" value="Cbl-dep_enz_cat"/>
</dbReference>
<protein>
    <submittedName>
        <fullName evidence="7">Methylmalonyl-CoA mutase small subunit</fullName>
    </submittedName>
</protein>
<dbReference type="PANTHER" id="PTHR48101">
    <property type="entry name" value="METHYLMALONYL-COA MUTASE, MITOCHONDRIAL-RELATED"/>
    <property type="match status" value="1"/>
</dbReference>
<proteinExistence type="inferred from homology"/>
<comment type="similarity">
    <text evidence="2">Belongs to the methylmalonyl-CoA mutase family.</text>
</comment>
<dbReference type="AlphaFoldDB" id="A0A9D2GS80"/>
<gene>
    <name evidence="7" type="ORF">IAC04_05975</name>
</gene>
<dbReference type="Proteomes" id="UP000824115">
    <property type="component" value="Unassembled WGS sequence"/>
</dbReference>
<dbReference type="SUPFAM" id="SSF52242">
    <property type="entry name" value="Cobalamin (vitamin B12)-binding domain"/>
    <property type="match status" value="1"/>
</dbReference>
<dbReference type="GO" id="GO:0046872">
    <property type="term" value="F:metal ion binding"/>
    <property type="evidence" value="ECO:0007669"/>
    <property type="project" value="InterPro"/>
</dbReference>
<dbReference type="Gene3D" id="3.40.50.280">
    <property type="entry name" value="Cobalamin-binding domain"/>
    <property type="match status" value="1"/>
</dbReference>
<dbReference type="GO" id="GO:0016866">
    <property type="term" value="F:intramolecular transferase activity"/>
    <property type="evidence" value="ECO:0007669"/>
    <property type="project" value="InterPro"/>
</dbReference>
<dbReference type="PANTHER" id="PTHR48101:SF1">
    <property type="entry name" value="METHYLMALONYL-COA MUTASE, LARGE SUBUNIT"/>
    <property type="match status" value="1"/>
</dbReference>
<evidence type="ECO:0000256" key="1">
    <source>
        <dbReference type="ARBA" id="ARBA00001922"/>
    </source>
</evidence>
<feature type="domain" description="Methylmalonyl-CoA mutase alpha/beta chain catalytic" evidence="6">
    <location>
        <begin position="1"/>
        <end position="179"/>
    </location>
</feature>
<evidence type="ECO:0000256" key="2">
    <source>
        <dbReference type="ARBA" id="ARBA00008465"/>
    </source>
</evidence>
<dbReference type="Gene3D" id="3.20.20.240">
    <property type="entry name" value="Methylmalonyl-CoA mutase"/>
    <property type="match status" value="1"/>
</dbReference>
<dbReference type="InterPro" id="IPR036724">
    <property type="entry name" value="Cobalamin-bd_sf"/>
</dbReference>
<evidence type="ECO:0000259" key="6">
    <source>
        <dbReference type="Pfam" id="PF01642"/>
    </source>
</evidence>
<reference evidence="7" key="2">
    <citation type="submission" date="2021-04" db="EMBL/GenBank/DDBJ databases">
        <authorList>
            <person name="Gilroy R."/>
        </authorList>
    </citation>
    <scope>NUCLEOTIDE SEQUENCE</scope>
    <source>
        <strain evidence="7">Gambia16-554</strain>
    </source>
</reference>
<keyword evidence="3" id="KW-0846">Cobalamin</keyword>
<keyword evidence="4" id="KW-0413">Isomerase</keyword>
<accession>A0A9D2GS80</accession>
<dbReference type="InterPro" id="IPR006099">
    <property type="entry name" value="MeMalonylCoA_mutase_a/b_cat"/>
</dbReference>
<dbReference type="Pfam" id="PF01642">
    <property type="entry name" value="MM_CoA_mutase"/>
    <property type="match status" value="1"/>
</dbReference>
<comment type="caution">
    <text evidence="7">The sequence shown here is derived from an EMBL/GenBank/DDBJ whole genome shotgun (WGS) entry which is preliminary data.</text>
</comment>
<evidence type="ECO:0000313" key="8">
    <source>
        <dbReference type="Proteomes" id="UP000824115"/>
    </source>
</evidence>
<evidence type="ECO:0000256" key="4">
    <source>
        <dbReference type="ARBA" id="ARBA00023235"/>
    </source>
</evidence>
<feature type="non-terminal residue" evidence="7">
    <location>
        <position position="1"/>
    </location>
</feature>
<evidence type="ECO:0000256" key="5">
    <source>
        <dbReference type="ARBA" id="ARBA00023285"/>
    </source>
</evidence>
<name>A0A9D2GS80_9BACT</name>
<evidence type="ECO:0000256" key="3">
    <source>
        <dbReference type="ARBA" id="ARBA00022628"/>
    </source>
</evidence>
<comment type="cofactor">
    <cofactor evidence="1">
        <name>adenosylcob(III)alamin</name>
        <dbReference type="ChEBI" id="CHEBI:18408"/>
    </cofactor>
</comment>
<dbReference type="GO" id="GO:0031419">
    <property type="term" value="F:cobalamin binding"/>
    <property type="evidence" value="ECO:0007669"/>
    <property type="project" value="UniProtKB-KW"/>
</dbReference>
<dbReference type="EMBL" id="DXAW01000103">
    <property type="protein sequence ID" value="HIZ86019.1"/>
    <property type="molecule type" value="Genomic_DNA"/>
</dbReference>
<keyword evidence="5" id="KW-0170">Cobalt</keyword>